<dbReference type="Pfam" id="PF13579">
    <property type="entry name" value="Glyco_trans_4_4"/>
    <property type="match status" value="1"/>
</dbReference>
<dbReference type="GO" id="GO:0016757">
    <property type="term" value="F:glycosyltransferase activity"/>
    <property type="evidence" value="ECO:0007669"/>
    <property type="project" value="UniProtKB-KW"/>
</dbReference>
<dbReference type="EC" id="2.4.-.-" evidence="4"/>
<dbReference type="Gene3D" id="3.40.50.2000">
    <property type="entry name" value="Glycogen Phosphorylase B"/>
    <property type="match status" value="2"/>
</dbReference>
<proteinExistence type="predicted"/>
<evidence type="ECO:0000256" key="1">
    <source>
        <dbReference type="ARBA" id="ARBA00022679"/>
    </source>
</evidence>
<sequence>MKVLHVVSEMDPELGGVSKAVRTMAAGLHLHGIKSAVVSLDDPKAGFFSVEDLTVYALGPAKNPWSYSKKLVPWLMANSLKFNAVIIHGLWLYNSHATRIAFSKLQKNKKNILPKLFVMPHGMLDPYFQEAPERKLKALRNKIYWRLIESKVINNANGLLFTCEEEKLLARKTFGSYKPKKELVVGMGVEAPPSFKMSMSKAFNEKCTGLKNRPYLLFISRIHEKKGVDILVKAYAEVLNETVHKDFVSTSSSVDVQKKSSVLPALVIAGPGLNSAYGKSIQEMVKKNNNLSENVFFPGMLEEEAKWGAFYNAEAFILPSHQENFGIAVVEALACGKPVLISDQVNIWREIEACGGGIIGSDTLEGTIHLLQSWVNSSPDERKKISRNAEVCFRKNYSVGSVLKKWKETIGSPDPENKQLKQIVST</sequence>
<evidence type="ECO:0000313" key="5">
    <source>
        <dbReference type="Proteomes" id="UP001261624"/>
    </source>
</evidence>
<dbReference type="InterPro" id="IPR028098">
    <property type="entry name" value="Glyco_trans_4-like_N"/>
</dbReference>
<evidence type="ECO:0000259" key="3">
    <source>
        <dbReference type="Pfam" id="PF13579"/>
    </source>
</evidence>
<dbReference type="EMBL" id="JAVRHM010000002">
    <property type="protein sequence ID" value="MDT0688830.1"/>
    <property type="molecule type" value="Genomic_DNA"/>
</dbReference>
<feature type="domain" description="Glycosyltransferase subfamily 4-like N-terminal" evidence="3">
    <location>
        <begin position="15"/>
        <end position="185"/>
    </location>
</feature>
<dbReference type="RefSeq" id="WP_311681303.1">
    <property type="nucleotide sequence ID" value="NZ_JAVRHM010000002.1"/>
</dbReference>
<comment type="caution">
    <text evidence="4">The sequence shown here is derived from an EMBL/GenBank/DDBJ whole genome shotgun (WGS) entry which is preliminary data.</text>
</comment>
<evidence type="ECO:0000313" key="4">
    <source>
        <dbReference type="EMBL" id="MDT0688830.1"/>
    </source>
</evidence>
<keyword evidence="4" id="KW-0328">Glycosyltransferase</keyword>
<dbReference type="PANTHER" id="PTHR46401:SF2">
    <property type="entry name" value="GLYCOSYLTRANSFERASE WBBK-RELATED"/>
    <property type="match status" value="1"/>
</dbReference>
<keyword evidence="1 4" id="KW-0808">Transferase</keyword>
<feature type="domain" description="Glycosyl transferase family 1" evidence="2">
    <location>
        <begin position="211"/>
        <end position="389"/>
    </location>
</feature>
<dbReference type="InterPro" id="IPR001296">
    <property type="entry name" value="Glyco_trans_1"/>
</dbReference>
<keyword evidence="5" id="KW-1185">Reference proteome</keyword>
<evidence type="ECO:0000259" key="2">
    <source>
        <dbReference type="Pfam" id="PF00534"/>
    </source>
</evidence>
<organism evidence="4 5">
    <name type="scientific">Autumnicola patrickiae</name>
    <dbReference type="NCBI Taxonomy" id="3075591"/>
    <lineage>
        <taxon>Bacteria</taxon>
        <taxon>Pseudomonadati</taxon>
        <taxon>Bacteroidota</taxon>
        <taxon>Flavobacteriia</taxon>
        <taxon>Flavobacteriales</taxon>
        <taxon>Flavobacteriaceae</taxon>
        <taxon>Autumnicola</taxon>
    </lineage>
</organism>
<protein>
    <submittedName>
        <fullName evidence="4">Glycosyltransferase</fullName>
        <ecNumber evidence="4">2.4.-.-</ecNumber>
    </submittedName>
</protein>
<gene>
    <name evidence="4" type="ORF">RM549_03490</name>
</gene>
<dbReference type="Proteomes" id="UP001261624">
    <property type="component" value="Unassembled WGS sequence"/>
</dbReference>
<accession>A0ABU3DYP7</accession>
<dbReference type="Pfam" id="PF00534">
    <property type="entry name" value="Glycos_transf_1"/>
    <property type="match status" value="1"/>
</dbReference>
<dbReference type="SUPFAM" id="SSF53756">
    <property type="entry name" value="UDP-Glycosyltransferase/glycogen phosphorylase"/>
    <property type="match status" value="1"/>
</dbReference>
<name>A0ABU3DYP7_9FLAO</name>
<dbReference type="PANTHER" id="PTHR46401">
    <property type="entry name" value="GLYCOSYLTRANSFERASE WBBK-RELATED"/>
    <property type="match status" value="1"/>
</dbReference>
<reference evidence="4 5" key="1">
    <citation type="submission" date="2023-09" db="EMBL/GenBank/DDBJ databases">
        <authorList>
            <person name="Rey-Velasco X."/>
        </authorList>
    </citation>
    <scope>NUCLEOTIDE SEQUENCE [LARGE SCALE GENOMIC DNA]</scope>
    <source>
        <strain evidence="4 5">F188</strain>
    </source>
</reference>